<reference evidence="3" key="1">
    <citation type="submission" date="2020-10" db="EMBL/GenBank/DDBJ databases">
        <authorList>
            <person name="Gilroy R."/>
        </authorList>
    </citation>
    <scope>NUCLEOTIDE SEQUENCE</scope>
    <source>
        <strain evidence="3">CHK199-13235</strain>
    </source>
</reference>
<name>A0A9D1K0J8_9FIRM</name>
<feature type="coiled-coil region" evidence="1">
    <location>
        <begin position="21"/>
        <end position="132"/>
    </location>
</feature>
<evidence type="ECO:0000256" key="2">
    <source>
        <dbReference type="SAM" id="MobiDB-lite"/>
    </source>
</evidence>
<feature type="compositionally biased region" description="Basic and acidic residues" evidence="2">
    <location>
        <begin position="206"/>
        <end position="225"/>
    </location>
</feature>
<accession>A0A9D1K0J8</accession>
<reference evidence="3" key="2">
    <citation type="journal article" date="2021" name="PeerJ">
        <title>Extensive microbial diversity within the chicken gut microbiome revealed by metagenomics and culture.</title>
        <authorList>
            <person name="Gilroy R."/>
            <person name="Ravi A."/>
            <person name="Getino M."/>
            <person name="Pursley I."/>
            <person name="Horton D.L."/>
            <person name="Alikhan N.F."/>
            <person name="Baker D."/>
            <person name="Gharbi K."/>
            <person name="Hall N."/>
            <person name="Watson M."/>
            <person name="Adriaenssens E.M."/>
            <person name="Foster-Nyarko E."/>
            <person name="Jarju S."/>
            <person name="Secka A."/>
            <person name="Antonio M."/>
            <person name="Oren A."/>
            <person name="Chaudhuri R.R."/>
            <person name="La Ragione R."/>
            <person name="Hildebrand F."/>
            <person name="Pallen M.J."/>
        </authorList>
    </citation>
    <scope>NUCLEOTIDE SEQUENCE</scope>
    <source>
        <strain evidence="3">CHK199-13235</strain>
    </source>
</reference>
<keyword evidence="1" id="KW-0175">Coiled coil</keyword>
<gene>
    <name evidence="3" type="ORF">IAB51_11390</name>
</gene>
<dbReference type="EMBL" id="DVJP01000076">
    <property type="protein sequence ID" value="HIS77390.1"/>
    <property type="molecule type" value="Genomic_DNA"/>
</dbReference>
<protein>
    <submittedName>
        <fullName evidence="3">Uncharacterized protein</fullName>
    </submittedName>
</protein>
<dbReference type="AlphaFoldDB" id="A0A9D1K0J8"/>
<dbReference type="Proteomes" id="UP000824002">
    <property type="component" value="Unassembled WGS sequence"/>
</dbReference>
<evidence type="ECO:0000256" key="1">
    <source>
        <dbReference type="SAM" id="Coils"/>
    </source>
</evidence>
<comment type="caution">
    <text evidence="3">The sequence shown here is derived from an EMBL/GenBank/DDBJ whole genome shotgun (WGS) entry which is preliminary data.</text>
</comment>
<proteinExistence type="predicted"/>
<evidence type="ECO:0000313" key="3">
    <source>
        <dbReference type="EMBL" id="HIS77390.1"/>
    </source>
</evidence>
<evidence type="ECO:0000313" key="4">
    <source>
        <dbReference type="Proteomes" id="UP000824002"/>
    </source>
</evidence>
<feature type="region of interest" description="Disordered" evidence="2">
    <location>
        <begin position="203"/>
        <end position="238"/>
    </location>
</feature>
<sequence>MEYGDKFKKAVFGGFDRDDVIRCFEEMNARNTEELENTRKELAREKAARQELEGKYAEASSQLTQCREQLEAVSGENEERKTRLEAMQKEMQSLKALNSELSVKRGILEENNRTMKKRIQELEDQQNSEKASFEIGEMMLEAKKTADHIIGKANDRAVLIRETAAREAKKAAEKLSGVRQQLSQAGENFRKYSVDVLRSLQDLDQQLEHSQEDLMKEDPAEESRAPEQPAETAGKPQE</sequence>
<organism evidence="3 4">
    <name type="scientific">Candidatus Merdivicinus excrementipullorum</name>
    <dbReference type="NCBI Taxonomy" id="2840867"/>
    <lineage>
        <taxon>Bacteria</taxon>
        <taxon>Bacillati</taxon>
        <taxon>Bacillota</taxon>
        <taxon>Clostridia</taxon>
        <taxon>Eubacteriales</taxon>
        <taxon>Oscillospiraceae</taxon>
        <taxon>Oscillospiraceae incertae sedis</taxon>
        <taxon>Candidatus Merdivicinus</taxon>
    </lineage>
</organism>